<dbReference type="PROSITE" id="PS51740">
    <property type="entry name" value="SPOVT_ABRB"/>
    <property type="match status" value="1"/>
</dbReference>
<dbReference type="GO" id="GO:0003677">
    <property type="term" value="F:DNA binding"/>
    <property type="evidence" value="ECO:0007669"/>
    <property type="project" value="UniProtKB-UniRule"/>
</dbReference>
<accession>A0A656PQ21</accession>
<proteinExistence type="predicted"/>
<feature type="domain" description="SpoVT-AbrB" evidence="2">
    <location>
        <begin position="15"/>
        <end position="64"/>
    </location>
</feature>
<dbReference type="Proteomes" id="UP000262056">
    <property type="component" value="Unassembled WGS sequence"/>
</dbReference>
<protein>
    <submittedName>
        <fullName evidence="3">AbrB/MazE/SpoVT family DNA-binding domain-containing protein</fullName>
    </submittedName>
</protein>
<keyword evidence="1 3" id="KW-0238">DNA-binding</keyword>
<evidence type="ECO:0000259" key="2">
    <source>
        <dbReference type="PROSITE" id="PS51740"/>
    </source>
</evidence>
<dbReference type="InterPro" id="IPR007159">
    <property type="entry name" value="SpoVT-AbrB_dom"/>
</dbReference>
<dbReference type="Gene3D" id="2.10.260.10">
    <property type="match status" value="1"/>
</dbReference>
<dbReference type="NCBIfam" id="TIGR01439">
    <property type="entry name" value="lp_hng_hel_AbrB"/>
    <property type="match status" value="1"/>
</dbReference>
<evidence type="ECO:0000313" key="3">
    <source>
        <dbReference type="EMBL" id="HCQ40516.1"/>
    </source>
</evidence>
<dbReference type="SMART" id="SM00966">
    <property type="entry name" value="SpoVT_AbrB"/>
    <property type="match status" value="1"/>
</dbReference>
<comment type="caution">
    <text evidence="3">The sequence shown here is derived from an EMBL/GenBank/DDBJ whole genome shotgun (WGS) entry which is preliminary data.</text>
</comment>
<reference evidence="3 4" key="1">
    <citation type="journal article" date="2018" name="Nat. Biotechnol.">
        <title>A standardized bacterial taxonomy based on genome phylogeny substantially revises the tree of life.</title>
        <authorList>
            <person name="Parks D.H."/>
            <person name="Chuvochina M."/>
            <person name="Waite D.W."/>
            <person name="Rinke C."/>
            <person name="Skarshewski A."/>
            <person name="Chaumeil P.A."/>
            <person name="Hugenholtz P."/>
        </authorList>
    </citation>
    <scope>NUCLEOTIDE SEQUENCE [LARGE SCALE GENOMIC DNA]</scope>
    <source>
        <strain evidence="3">UBA12021</strain>
    </source>
</reference>
<gene>
    <name evidence="3" type="ORF">DIU24_02270</name>
</gene>
<dbReference type="EMBL" id="DQFB01000003">
    <property type="protein sequence ID" value="HCQ40516.1"/>
    <property type="molecule type" value="Genomic_DNA"/>
</dbReference>
<dbReference type="NCBIfam" id="NF040962">
    <property type="entry name" value="near_HgcAB"/>
    <property type="match status" value="1"/>
</dbReference>
<dbReference type="SUPFAM" id="SSF89447">
    <property type="entry name" value="AbrB/MazE/MraZ-like"/>
    <property type="match status" value="1"/>
</dbReference>
<dbReference type="Pfam" id="PF04014">
    <property type="entry name" value="MazE_antitoxin"/>
    <property type="match status" value="1"/>
</dbReference>
<dbReference type="AlphaFoldDB" id="A0A656PQ21"/>
<evidence type="ECO:0000256" key="1">
    <source>
        <dbReference type="PROSITE-ProRule" id="PRU01076"/>
    </source>
</evidence>
<organism evidence="3 4">
    <name type="scientific">candidate division WWE3 bacterium</name>
    <dbReference type="NCBI Taxonomy" id="2053526"/>
    <lineage>
        <taxon>Bacteria</taxon>
        <taxon>Katanobacteria</taxon>
    </lineage>
</organism>
<dbReference type="InterPro" id="IPR037914">
    <property type="entry name" value="SpoVT-AbrB_sf"/>
</dbReference>
<sequence>MKKQKSDILNCCKVQAIVPVDGRGQMVLPKEIREKADIKAGDKLAIVTGEQNGQVCLIALIKAEQLEETVESMLKVLGGQTRK</sequence>
<name>A0A656PQ21_UNCKA</name>
<evidence type="ECO:0000313" key="4">
    <source>
        <dbReference type="Proteomes" id="UP000262056"/>
    </source>
</evidence>